<dbReference type="EMBL" id="CAJVQA010061988">
    <property type="protein sequence ID" value="CAG8829305.1"/>
    <property type="molecule type" value="Genomic_DNA"/>
</dbReference>
<comment type="caution">
    <text evidence="1">The sequence shown here is derived from an EMBL/GenBank/DDBJ whole genome shotgun (WGS) entry which is preliminary data.</text>
</comment>
<organism evidence="1 2">
    <name type="scientific">Cetraspora pellucida</name>
    <dbReference type="NCBI Taxonomy" id="1433469"/>
    <lineage>
        <taxon>Eukaryota</taxon>
        <taxon>Fungi</taxon>
        <taxon>Fungi incertae sedis</taxon>
        <taxon>Mucoromycota</taxon>
        <taxon>Glomeromycotina</taxon>
        <taxon>Glomeromycetes</taxon>
        <taxon>Diversisporales</taxon>
        <taxon>Gigasporaceae</taxon>
        <taxon>Cetraspora</taxon>
    </lineage>
</organism>
<feature type="non-terminal residue" evidence="1">
    <location>
        <position position="1"/>
    </location>
</feature>
<protein>
    <submittedName>
        <fullName evidence="1">9325_t:CDS:1</fullName>
    </submittedName>
</protein>
<accession>A0A9N9PLQ5</accession>
<keyword evidence="2" id="KW-1185">Reference proteome</keyword>
<dbReference type="AlphaFoldDB" id="A0A9N9PLQ5"/>
<sequence length="50" mass="5860">RNDPNDGEINKFGLINCSQLRFRVRAALFTFCLRDQQINICKQTFLEPSK</sequence>
<dbReference type="Proteomes" id="UP000789759">
    <property type="component" value="Unassembled WGS sequence"/>
</dbReference>
<evidence type="ECO:0000313" key="1">
    <source>
        <dbReference type="EMBL" id="CAG8829305.1"/>
    </source>
</evidence>
<gene>
    <name evidence="1" type="ORF">CPELLU_LOCUS20477</name>
</gene>
<evidence type="ECO:0000313" key="2">
    <source>
        <dbReference type="Proteomes" id="UP000789759"/>
    </source>
</evidence>
<proteinExistence type="predicted"/>
<name>A0A9N9PLQ5_9GLOM</name>
<feature type="non-terminal residue" evidence="1">
    <location>
        <position position="50"/>
    </location>
</feature>
<reference evidence="1" key="1">
    <citation type="submission" date="2021-06" db="EMBL/GenBank/DDBJ databases">
        <authorList>
            <person name="Kallberg Y."/>
            <person name="Tangrot J."/>
            <person name="Rosling A."/>
        </authorList>
    </citation>
    <scope>NUCLEOTIDE SEQUENCE</scope>
    <source>
        <strain evidence="1">FL966</strain>
    </source>
</reference>